<keyword evidence="2" id="KW-1185">Reference proteome</keyword>
<proteinExistence type="predicted"/>
<evidence type="ECO:0000313" key="2">
    <source>
        <dbReference type="Proteomes" id="UP000186601"/>
    </source>
</evidence>
<name>A0A2R6Q7P6_9APHY</name>
<accession>A0A2R6Q7P6</accession>
<dbReference type="Proteomes" id="UP000186601">
    <property type="component" value="Unassembled WGS sequence"/>
</dbReference>
<evidence type="ECO:0000313" key="1">
    <source>
        <dbReference type="EMBL" id="PSS03732.1"/>
    </source>
</evidence>
<dbReference type="EMBL" id="MLYV02000382">
    <property type="protein sequence ID" value="PSS03732.1"/>
    <property type="molecule type" value="Genomic_DNA"/>
</dbReference>
<reference evidence="1 2" key="1">
    <citation type="submission" date="2018-02" db="EMBL/GenBank/DDBJ databases">
        <title>Genome sequence of the basidiomycete white-rot fungus Phlebia centrifuga.</title>
        <authorList>
            <person name="Granchi Z."/>
            <person name="Peng M."/>
            <person name="de Vries R.P."/>
            <person name="Hilden K."/>
            <person name="Makela M.R."/>
            <person name="Grigoriev I."/>
            <person name="Riley R."/>
        </authorList>
    </citation>
    <scope>NUCLEOTIDE SEQUENCE [LARGE SCALE GENOMIC DNA]</scope>
    <source>
        <strain evidence="1 2">FBCC195</strain>
    </source>
</reference>
<dbReference type="OrthoDB" id="67965at2759"/>
<gene>
    <name evidence="1" type="ORF">PHLCEN_2v3957</name>
</gene>
<comment type="caution">
    <text evidence="1">The sequence shown here is derived from an EMBL/GenBank/DDBJ whole genome shotgun (WGS) entry which is preliminary data.</text>
</comment>
<protein>
    <submittedName>
        <fullName evidence="1">Uncharacterized protein</fullName>
    </submittedName>
</protein>
<dbReference type="AlphaFoldDB" id="A0A2R6Q7P6"/>
<organism evidence="1 2">
    <name type="scientific">Hermanssonia centrifuga</name>
    <dbReference type="NCBI Taxonomy" id="98765"/>
    <lineage>
        <taxon>Eukaryota</taxon>
        <taxon>Fungi</taxon>
        <taxon>Dikarya</taxon>
        <taxon>Basidiomycota</taxon>
        <taxon>Agaricomycotina</taxon>
        <taxon>Agaricomycetes</taxon>
        <taxon>Polyporales</taxon>
        <taxon>Meruliaceae</taxon>
        <taxon>Hermanssonia</taxon>
    </lineage>
</organism>
<sequence>MSQGTAQPAYPDAWINYKKYLSETSVLIPLPPALYRPLPGWIKRTVLLDWGMYRFDEATDGKRALKESDA</sequence>